<dbReference type="InterPro" id="IPR036704">
    <property type="entry name" value="RraA/RraA-like_sf"/>
</dbReference>
<keyword evidence="6" id="KW-0489">Methyltransferase</keyword>
<dbReference type="OrthoDB" id="9812532at2"/>
<feature type="binding site" evidence="5">
    <location>
        <position position="125"/>
    </location>
    <ligand>
        <name>substrate</name>
    </ligand>
</feature>
<evidence type="ECO:0000256" key="3">
    <source>
        <dbReference type="ARBA" id="ARBA00029596"/>
    </source>
</evidence>
<feature type="binding site" evidence="5">
    <location>
        <position position="126"/>
    </location>
    <ligand>
        <name>Mg(2+)</name>
        <dbReference type="ChEBI" id="CHEBI:18420"/>
    </ligand>
</feature>
<reference evidence="6 7" key="1">
    <citation type="submission" date="2018-06" db="EMBL/GenBank/DDBJ databases">
        <title>Whole Genome Sequence of an efficient microsymbiont, Rhizobium tropici.</title>
        <authorList>
            <person name="Srinivasan R."/>
            <person name="Singh H.V."/>
            <person name="Srivastava R."/>
            <person name="Kumari B."/>
            <person name="Radhakrishna A."/>
        </authorList>
    </citation>
    <scope>NUCLEOTIDE SEQUENCE [LARGE SCALE GENOMIC DNA]</scope>
    <source>
        <strain evidence="6 7">IGFRI Rhizo-19</strain>
    </source>
</reference>
<proteinExistence type="predicted"/>
<dbReference type="PANTHER" id="PTHR33254:SF4">
    <property type="entry name" value="4-HYDROXY-4-METHYL-2-OXOGLUTARATE ALDOLASE 3-RELATED"/>
    <property type="match status" value="1"/>
</dbReference>
<evidence type="ECO:0000256" key="4">
    <source>
        <dbReference type="ARBA" id="ARBA00030169"/>
    </source>
</evidence>
<dbReference type="PANTHER" id="PTHR33254">
    <property type="entry name" value="4-HYDROXY-4-METHYL-2-OXOGLUTARATE ALDOLASE 3-RELATED"/>
    <property type="match status" value="1"/>
</dbReference>
<dbReference type="CDD" id="cd16841">
    <property type="entry name" value="RraA_family"/>
    <property type="match status" value="1"/>
</dbReference>
<keyword evidence="5" id="KW-0479">Metal-binding</keyword>
<dbReference type="SUPFAM" id="SSF89562">
    <property type="entry name" value="RraA-like"/>
    <property type="match status" value="1"/>
</dbReference>
<dbReference type="GO" id="GO:0046872">
    <property type="term" value="F:metal ion binding"/>
    <property type="evidence" value="ECO:0007669"/>
    <property type="project" value="UniProtKB-KW"/>
</dbReference>
<dbReference type="GO" id="GO:0047443">
    <property type="term" value="F:4-hydroxy-4-methyl-2-oxoglutarate aldolase activity"/>
    <property type="evidence" value="ECO:0007669"/>
    <property type="project" value="TreeGrafter"/>
</dbReference>
<dbReference type="Pfam" id="PF03737">
    <property type="entry name" value="RraA-like"/>
    <property type="match status" value="1"/>
</dbReference>
<gene>
    <name evidence="6" type="ORF">DQ393_14045</name>
</gene>
<dbReference type="Gene3D" id="3.50.30.40">
    <property type="entry name" value="Ribonuclease E inhibitor RraA/RraA-like"/>
    <property type="match status" value="1"/>
</dbReference>
<keyword evidence="5" id="KW-0460">Magnesium</keyword>
<dbReference type="EMBL" id="QMKK01000035">
    <property type="protein sequence ID" value="RAX40928.1"/>
    <property type="molecule type" value="Genomic_DNA"/>
</dbReference>
<dbReference type="GO" id="GO:0032259">
    <property type="term" value="P:methylation"/>
    <property type="evidence" value="ECO:0007669"/>
    <property type="project" value="UniProtKB-KW"/>
</dbReference>
<dbReference type="GO" id="GO:0008948">
    <property type="term" value="F:oxaloacetate decarboxylase activity"/>
    <property type="evidence" value="ECO:0007669"/>
    <property type="project" value="TreeGrafter"/>
</dbReference>
<evidence type="ECO:0000313" key="7">
    <source>
        <dbReference type="Proteomes" id="UP000251205"/>
    </source>
</evidence>
<evidence type="ECO:0000256" key="2">
    <source>
        <dbReference type="ARBA" id="ARBA00016549"/>
    </source>
</evidence>
<evidence type="ECO:0000256" key="1">
    <source>
        <dbReference type="ARBA" id="ARBA00001968"/>
    </source>
</evidence>
<dbReference type="RefSeq" id="WP_112342379.1">
    <property type="nucleotide sequence ID" value="NZ_QMKK01000035.1"/>
</dbReference>
<evidence type="ECO:0000313" key="6">
    <source>
        <dbReference type="EMBL" id="RAX40928.1"/>
    </source>
</evidence>
<dbReference type="Proteomes" id="UP000251205">
    <property type="component" value="Unassembled WGS sequence"/>
</dbReference>
<dbReference type="GO" id="GO:0008168">
    <property type="term" value="F:methyltransferase activity"/>
    <property type="evidence" value="ECO:0007669"/>
    <property type="project" value="UniProtKB-KW"/>
</dbReference>
<dbReference type="AlphaFoldDB" id="A0A329YDC1"/>
<organism evidence="6 7">
    <name type="scientific">Rhizobium tropici</name>
    <dbReference type="NCBI Taxonomy" id="398"/>
    <lineage>
        <taxon>Bacteria</taxon>
        <taxon>Pseudomonadati</taxon>
        <taxon>Pseudomonadota</taxon>
        <taxon>Alphaproteobacteria</taxon>
        <taxon>Hyphomicrobiales</taxon>
        <taxon>Rhizobiaceae</taxon>
        <taxon>Rhizobium/Agrobacterium group</taxon>
        <taxon>Rhizobium</taxon>
    </lineage>
</organism>
<name>A0A329YDC1_RHITR</name>
<feature type="binding site" evidence="5">
    <location>
        <begin position="103"/>
        <end position="106"/>
    </location>
    <ligand>
        <name>substrate</name>
    </ligand>
</feature>
<protein>
    <recommendedName>
        <fullName evidence="2">Putative 4-hydroxy-4-methyl-2-oxoglutarate aldolase</fullName>
    </recommendedName>
    <alternativeName>
        <fullName evidence="3">Regulator of ribonuclease activity homolog</fullName>
    </alternativeName>
    <alternativeName>
        <fullName evidence="4">RraA-like protein</fullName>
    </alternativeName>
</protein>
<dbReference type="InterPro" id="IPR005493">
    <property type="entry name" value="RraA/RraA-like"/>
</dbReference>
<accession>A0A329YDC1</accession>
<evidence type="ECO:0000256" key="5">
    <source>
        <dbReference type="PIRSR" id="PIRSR605493-1"/>
    </source>
</evidence>
<comment type="caution">
    <text evidence="6">The sequence shown here is derived from an EMBL/GenBank/DDBJ whole genome shotgun (WGS) entry which is preliminary data.</text>
</comment>
<comment type="cofactor">
    <cofactor evidence="1">
        <name>a divalent metal cation</name>
        <dbReference type="ChEBI" id="CHEBI:60240"/>
    </cofactor>
</comment>
<sequence>MVTQHADVAGRAERFNKLYTAAVYDILDEMGLPNQCMDLGIRPLDRAMRIAGPAFTVAATVDMRTDEEYDLEEVKTFTFFRRMYSGCVVLISAAGECKAGHWGELMSTASKARGAVGVVVDGGIRDGNILMGMEDWPVFTRYLSPIESRGRTRISGIEVPISVTGTLTSQIRVNPGDWLFGDMDGVMVIPADRVDAVLARAEEVLTIENRSRDEIRAGGDVADIYAKYGRL</sequence>
<keyword evidence="6" id="KW-0808">Transferase</keyword>
<comment type="cofactor">
    <cofactor evidence="5">
        <name>Mg(2+)</name>
        <dbReference type="ChEBI" id="CHEBI:18420"/>
    </cofactor>
</comment>